<gene>
    <name evidence="2" type="ORF">PCON_08198</name>
</gene>
<dbReference type="AlphaFoldDB" id="U4LDC6"/>
<evidence type="ECO:0000313" key="3">
    <source>
        <dbReference type="Proteomes" id="UP000018144"/>
    </source>
</evidence>
<sequence length="20" mass="2283">MQESVLYSNNFSVQPETVPN</sequence>
<evidence type="ECO:0000256" key="1">
    <source>
        <dbReference type="SAM" id="MobiDB-lite"/>
    </source>
</evidence>
<dbReference type="Proteomes" id="UP000018144">
    <property type="component" value="Unassembled WGS sequence"/>
</dbReference>
<name>U4LDC6_PYROM</name>
<accession>U4LDC6</accession>
<reference evidence="2 3" key="1">
    <citation type="journal article" date="2013" name="PLoS Genet.">
        <title>The genome and development-dependent transcriptomes of Pyronema confluens: a window into fungal evolution.</title>
        <authorList>
            <person name="Traeger S."/>
            <person name="Altegoer F."/>
            <person name="Freitag M."/>
            <person name="Gabaldon T."/>
            <person name="Kempken F."/>
            <person name="Kumar A."/>
            <person name="Marcet-Houben M."/>
            <person name="Poggeler S."/>
            <person name="Stajich J.E."/>
            <person name="Nowrousian M."/>
        </authorList>
    </citation>
    <scope>NUCLEOTIDE SEQUENCE [LARGE SCALE GENOMIC DNA]</scope>
    <source>
        <strain evidence="3">CBS 100304</strain>
        <tissue evidence="2">Vegetative mycelium</tissue>
    </source>
</reference>
<organism evidence="2 3">
    <name type="scientific">Pyronema omphalodes (strain CBS 100304)</name>
    <name type="common">Pyronema confluens</name>
    <dbReference type="NCBI Taxonomy" id="1076935"/>
    <lineage>
        <taxon>Eukaryota</taxon>
        <taxon>Fungi</taxon>
        <taxon>Dikarya</taxon>
        <taxon>Ascomycota</taxon>
        <taxon>Pezizomycotina</taxon>
        <taxon>Pezizomycetes</taxon>
        <taxon>Pezizales</taxon>
        <taxon>Pyronemataceae</taxon>
        <taxon>Pyronema</taxon>
    </lineage>
</organism>
<evidence type="ECO:0000313" key="2">
    <source>
        <dbReference type="EMBL" id="CCX08605.1"/>
    </source>
</evidence>
<feature type="region of interest" description="Disordered" evidence="1">
    <location>
        <begin position="1"/>
        <end position="20"/>
    </location>
</feature>
<keyword evidence="3" id="KW-1185">Reference proteome</keyword>
<protein>
    <submittedName>
        <fullName evidence="2">Uncharacterized protein</fullName>
    </submittedName>
</protein>
<dbReference type="EMBL" id="HF935423">
    <property type="protein sequence ID" value="CCX08605.1"/>
    <property type="molecule type" value="Genomic_DNA"/>
</dbReference>
<proteinExistence type="predicted"/>